<evidence type="ECO:0000313" key="1">
    <source>
        <dbReference type="EMBL" id="EIE27493.1"/>
    </source>
</evidence>
<evidence type="ECO:0000313" key="2">
    <source>
        <dbReference type="Proteomes" id="UP000007264"/>
    </source>
</evidence>
<dbReference type="PANTHER" id="PTHR10972:SF148">
    <property type="entry name" value="OXYSTEROL-BINDING PROTEIN 9"/>
    <property type="match status" value="1"/>
</dbReference>
<evidence type="ECO:0008006" key="3">
    <source>
        <dbReference type="Google" id="ProtNLM"/>
    </source>
</evidence>
<proteinExistence type="predicted"/>
<dbReference type="PANTHER" id="PTHR10972">
    <property type="entry name" value="OXYSTEROL-BINDING PROTEIN-RELATED"/>
    <property type="match status" value="1"/>
</dbReference>
<organism evidence="1 2">
    <name type="scientific">Coccomyxa subellipsoidea (strain C-169)</name>
    <name type="common">Green microalga</name>
    <dbReference type="NCBI Taxonomy" id="574566"/>
    <lineage>
        <taxon>Eukaryota</taxon>
        <taxon>Viridiplantae</taxon>
        <taxon>Chlorophyta</taxon>
        <taxon>core chlorophytes</taxon>
        <taxon>Trebouxiophyceae</taxon>
        <taxon>Trebouxiophyceae incertae sedis</taxon>
        <taxon>Coccomyxaceae</taxon>
        <taxon>Coccomyxa</taxon>
        <taxon>Coccomyxa subellipsoidea</taxon>
    </lineage>
</organism>
<dbReference type="EMBL" id="AGSI01000001">
    <property type="protein sequence ID" value="EIE27493.1"/>
    <property type="molecule type" value="Genomic_DNA"/>
</dbReference>
<reference evidence="1 2" key="1">
    <citation type="journal article" date="2012" name="Genome Biol.">
        <title>The genome of the polar eukaryotic microalga coccomyxa subellipsoidea reveals traits of cold adaptation.</title>
        <authorList>
            <person name="Blanc G."/>
            <person name="Agarkova I."/>
            <person name="Grimwood J."/>
            <person name="Kuo A."/>
            <person name="Brueggeman A."/>
            <person name="Dunigan D."/>
            <person name="Gurnon J."/>
            <person name="Ladunga I."/>
            <person name="Lindquist E."/>
            <person name="Lucas S."/>
            <person name="Pangilinan J."/>
            <person name="Proschold T."/>
            <person name="Salamov A."/>
            <person name="Schmutz J."/>
            <person name="Weeks D."/>
            <person name="Yamada T."/>
            <person name="Claverie J.M."/>
            <person name="Grigoriev I."/>
            <person name="Van Etten J."/>
            <person name="Lomsadze A."/>
            <person name="Borodovsky M."/>
        </authorList>
    </citation>
    <scope>NUCLEOTIDE SEQUENCE [LARGE SCALE GENOMIC DNA]</scope>
    <source>
        <strain evidence="1 2">C-169</strain>
    </source>
</reference>
<dbReference type="OrthoDB" id="14833at2759"/>
<sequence length="327" mass="36666">MQRQAIWDLLKNLGSHLLREGVNLTKVSLPVKVFEPRSFLQRITDNWAYIDLLEKAVDATDPIKRMQYVVGFVIGGLRRQTSTLKPFNPILGETYQGVYSSGVRVHAEQISHHPPVSSWQVADPDGKFIFSGSGNWKASARGNSIKGQQAGVNRVHFSRDGAVITWELPSLLLRGILWGERSLKYSGTITFRDDLNDVECDITIDGGSKQGFLSSLWRGKKVQKNLDQLHGSLRKGGADVDTVHGSWLTSVEWQRGGPGGKSLRVWDVARNPVQAPKPIIEPLPSDCRFREDLQSLQKGDRDKAQEWKSRLEHVQRTDQALRVAGRL</sequence>
<dbReference type="AlphaFoldDB" id="I0ZA24"/>
<dbReference type="InterPro" id="IPR037239">
    <property type="entry name" value="OSBP_sf"/>
</dbReference>
<dbReference type="STRING" id="574566.I0ZA24"/>
<comment type="caution">
    <text evidence="1">The sequence shown here is derived from an EMBL/GenBank/DDBJ whole genome shotgun (WGS) entry which is preliminary data.</text>
</comment>
<gene>
    <name evidence="1" type="ORF">COCSUDRAFT_21423</name>
</gene>
<dbReference type="GO" id="GO:0016020">
    <property type="term" value="C:membrane"/>
    <property type="evidence" value="ECO:0007669"/>
    <property type="project" value="TreeGrafter"/>
</dbReference>
<dbReference type="GO" id="GO:0005829">
    <property type="term" value="C:cytosol"/>
    <property type="evidence" value="ECO:0007669"/>
    <property type="project" value="TreeGrafter"/>
</dbReference>
<dbReference type="InterPro" id="IPR000648">
    <property type="entry name" value="Oxysterol-bd"/>
</dbReference>
<dbReference type="Gene3D" id="2.40.160.120">
    <property type="match status" value="1"/>
</dbReference>
<keyword evidence="2" id="KW-1185">Reference proteome</keyword>
<dbReference type="SUPFAM" id="SSF144000">
    <property type="entry name" value="Oxysterol-binding protein-like"/>
    <property type="match status" value="1"/>
</dbReference>
<dbReference type="eggNOG" id="KOG2210">
    <property type="taxonomic scope" value="Eukaryota"/>
</dbReference>
<dbReference type="Pfam" id="PF01237">
    <property type="entry name" value="Oxysterol_BP"/>
    <property type="match status" value="1"/>
</dbReference>
<dbReference type="GO" id="GO:0032934">
    <property type="term" value="F:sterol binding"/>
    <property type="evidence" value="ECO:0007669"/>
    <property type="project" value="TreeGrafter"/>
</dbReference>
<protein>
    <recommendedName>
        <fullName evidence="3">Oxysterol-binding protein</fullName>
    </recommendedName>
</protein>
<dbReference type="RefSeq" id="XP_005652037.1">
    <property type="nucleotide sequence ID" value="XM_005651980.1"/>
</dbReference>
<dbReference type="KEGG" id="csl:COCSUDRAFT_21423"/>
<dbReference type="Proteomes" id="UP000007264">
    <property type="component" value="Unassembled WGS sequence"/>
</dbReference>
<accession>I0ZA24</accession>
<dbReference type="GeneID" id="17045508"/>
<name>I0ZA24_COCSC</name>